<dbReference type="Proteomes" id="UP000093122">
    <property type="component" value="Unassembled WGS sequence"/>
</dbReference>
<dbReference type="EMBL" id="LR134265">
    <property type="protein sequence ID" value="VED65769.1"/>
    <property type="molecule type" value="Genomic_DNA"/>
</dbReference>
<dbReference type="EMBL" id="UHEW01000005">
    <property type="protein sequence ID" value="SUN29653.1"/>
    <property type="molecule type" value="Genomic_DNA"/>
</dbReference>
<evidence type="ECO:0000313" key="8">
    <source>
        <dbReference type="Proteomes" id="UP000035174"/>
    </source>
</evidence>
<reference evidence="4 13" key="3">
    <citation type="journal article" date="2018" name="Emerg. Microbes Infect.">
        <title>Phenotypic and molecular analysis of nontypeable Group B streptococci: identification of cps2a and hybrid cps2a/cps5 Group B streptococcal capsule gene clusters.</title>
        <authorList>
            <person name="Alhhazmi A."/>
            <person name="Tyrrell G.J."/>
        </authorList>
    </citation>
    <scope>NUCLEOTIDE SEQUENCE [LARGE SCALE GENOMIC DNA]</scope>
    <source>
        <strain evidence="4 13">PLGBS17</strain>
    </source>
</reference>
<dbReference type="EMBL" id="LCVB01000032">
    <property type="protein sequence ID" value="KLJ28415.1"/>
    <property type="molecule type" value="Genomic_DNA"/>
</dbReference>
<gene>
    <name evidence="3" type="ORF">AX245_05705</name>
    <name evidence="4" type="ORF">C4618_07725</name>
    <name evidence="7" type="ORF">NCTC8184_01829</name>
    <name evidence="5" type="ORF">NCTC8185_00067</name>
    <name evidence="6" type="ORF">NCTC9828_01926</name>
    <name evidence="2" type="ORF">WA04_03675</name>
    <name evidence="1" type="ORF">WA45_09055</name>
</gene>
<evidence type="ECO:0000313" key="3">
    <source>
        <dbReference type="EMBL" id="OCM71315.1"/>
    </source>
</evidence>
<dbReference type="Proteomes" id="UP000268870">
    <property type="component" value="Chromosome"/>
</dbReference>
<dbReference type="KEGG" id="sage:EN72_04005"/>
<dbReference type="EMBL" id="QHGZ01000169">
    <property type="protein sequence ID" value="RDY80448.1"/>
    <property type="molecule type" value="Genomic_DNA"/>
</dbReference>
<accession>A0A076Z5Y5</accession>
<reference evidence="8 9" key="1">
    <citation type="journal article" date="2015" name="PLoS ONE">
        <title>Genomic analysis reveals the molecular basis for capsule loss in the group B streptococcus population.</title>
        <authorList>
            <consortium name="DEVANI Consortium"/>
            <person name="Rosini R."/>
            <person name="Campisi E."/>
            <person name="De Chiara M."/>
            <person name="Tettelin H."/>
            <person name="Rinaudo D."/>
            <person name="Toniolo C."/>
            <person name="Metruccio M."/>
            <person name="Guidotti S."/>
            <person name="Sorensen U.B."/>
            <person name="Kilian M."/>
            <person name="Ramirez M."/>
            <person name="Janulczyk R."/>
            <person name="Donati C."/>
            <person name="Grandi G."/>
            <person name="Margarit I."/>
        </authorList>
    </citation>
    <scope>NUCLEOTIDE SEQUENCE [LARGE SCALE GENOMIC DNA]</scope>
    <source>
        <strain evidence="2 9">DK-B-USS-215</strain>
        <strain evidence="1 8">ES-PW-063</strain>
    </source>
</reference>
<dbReference type="Proteomes" id="UP000256718">
    <property type="component" value="Unassembled WGS sequence"/>
</dbReference>
<evidence type="ECO:0000313" key="1">
    <source>
        <dbReference type="EMBL" id="KLJ28415.1"/>
    </source>
</evidence>
<evidence type="ECO:0000313" key="6">
    <source>
        <dbReference type="EMBL" id="SUN29653.1"/>
    </source>
</evidence>
<evidence type="ECO:0000313" key="11">
    <source>
        <dbReference type="Proteomes" id="UP000254076"/>
    </source>
</evidence>
<evidence type="ECO:0000313" key="5">
    <source>
        <dbReference type="EMBL" id="SUN11969.1"/>
    </source>
</evidence>
<dbReference type="EMBL" id="LBKL01000043">
    <property type="protein sequence ID" value="KLL41372.1"/>
    <property type="molecule type" value="Genomic_DNA"/>
</dbReference>
<reference evidence="7 14" key="5">
    <citation type="submission" date="2018-12" db="EMBL/GenBank/DDBJ databases">
        <authorList>
            <consortium name="Pathogen Informatics"/>
        </authorList>
    </citation>
    <scope>NUCLEOTIDE SEQUENCE [LARGE SCALE GENOMIC DNA]</scope>
    <source>
        <strain evidence="7 14">NCTC8184</strain>
    </source>
</reference>
<evidence type="ECO:0000313" key="4">
    <source>
        <dbReference type="EMBL" id="RDY80448.1"/>
    </source>
</evidence>
<evidence type="ECO:0000313" key="14">
    <source>
        <dbReference type="Proteomes" id="UP000268870"/>
    </source>
</evidence>
<evidence type="ECO:0000313" key="12">
    <source>
        <dbReference type="Proteomes" id="UP000255140"/>
    </source>
</evidence>
<evidence type="ECO:0000313" key="9">
    <source>
        <dbReference type="Proteomes" id="UP000035346"/>
    </source>
</evidence>
<sequence length="52" mass="6156">MEKQDSRVLIHWEGNSGDKLIEHQTSATGWYYQVDRSFSQPKGEPPRMIQRH</sequence>
<name>A0A076Z5Y5_STRAG</name>
<evidence type="ECO:0000313" key="10">
    <source>
        <dbReference type="Proteomes" id="UP000093122"/>
    </source>
</evidence>
<evidence type="ECO:0000313" key="13">
    <source>
        <dbReference type="Proteomes" id="UP000256718"/>
    </source>
</evidence>
<evidence type="ECO:0000313" key="2">
    <source>
        <dbReference type="EMBL" id="KLL41372.1"/>
    </source>
</evidence>
<dbReference type="Proteomes" id="UP000254076">
    <property type="component" value="Unassembled WGS sequence"/>
</dbReference>
<dbReference type="EMBL" id="MAWT01000033">
    <property type="protein sequence ID" value="OCM71315.1"/>
    <property type="molecule type" value="Genomic_DNA"/>
</dbReference>
<proteinExistence type="predicted"/>
<organism evidence="4 13">
    <name type="scientific">Streptococcus agalactiae</name>
    <dbReference type="NCBI Taxonomy" id="1311"/>
    <lineage>
        <taxon>Bacteria</taxon>
        <taxon>Bacillati</taxon>
        <taxon>Bacillota</taxon>
        <taxon>Bacilli</taxon>
        <taxon>Lactobacillales</taxon>
        <taxon>Streptococcaceae</taxon>
        <taxon>Streptococcus</taxon>
    </lineage>
</organism>
<dbReference type="AlphaFoldDB" id="A0A076Z5Y5"/>
<dbReference type="Proteomes" id="UP000035174">
    <property type="component" value="Unassembled WGS sequence"/>
</dbReference>
<reference evidence="11 12" key="4">
    <citation type="submission" date="2018-06" db="EMBL/GenBank/DDBJ databases">
        <authorList>
            <consortium name="Pathogen Informatics"/>
            <person name="Doyle S."/>
        </authorList>
    </citation>
    <scope>NUCLEOTIDE SEQUENCE [LARGE SCALE GENOMIC DNA]</scope>
    <source>
        <strain evidence="5 11">NCTC8185</strain>
        <strain evidence="6 12">NCTC9828</strain>
    </source>
</reference>
<dbReference type="Proteomes" id="UP000035346">
    <property type="component" value="Unassembled WGS sequence"/>
</dbReference>
<dbReference type="EMBL" id="UHEQ01000003">
    <property type="protein sequence ID" value="SUN11969.1"/>
    <property type="molecule type" value="Genomic_DNA"/>
</dbReference>
<dbReference type="KEGG" id="sagg:EN73_03705"/>
<reference evidence="3 10" key="2">
    <citation type="journal article" date="2016" name="Sci. Rep.">
        <title>Serotype IV Streptococcus agalactiae ST-452 has arisen from large genomic recombination events between CC23 and the hypervirulent CC17 lineages.</title>
        <authorList>
            <person name="Campisi E."/>
            <person name="Rinaudo C.D."/>
            <person name="Donati C."/>
            <person name="Barucco M."/>
            <person name="Torricelli G."/>
            <person name="Edwards M.S."/>
            <person name="Baker C.J."/>
            <person name="Margarit I."/>
            <person name="Rosini R."/>
        </authorList>
    </citation>
    <scope>NUCLEOTIDE SEQUENCE [LARGE SCALE GENOMIC DNA]</scope>
    <source>
        <strain evidence="3 10">CZ-PW-140</strain>
    </source>
</reference>
<protein>
    <submittedName>
        <fullName evidence="4">Amidase</fullName>
    </submittedName>
    <submittedName>
        <fullName evidence="5">Tn5252 Orf28</fullName>
    </submittedName>
</protein>
<evidence type="ECO:0000313" key="7">
    <source>
        <dbReference type="EMBL" id="VED65769.1"/>
    </source>
</evidence>
<dbReference type="Proteomes" id="UP000255140">
    <property type="component" value="Unassembled WGS sequence"/>
</dbReference>